<dbReference type="Proteomes" id="UP001203423">
    <property type="component" value="Unassembled WGS sequence"/>
</dbReference>
<dbReference type="EMBL" id="JAKIKS010000066">
    <property type="protein sequence ID" value="MCL1125917.1"/>
    <property type="molecule type" value="Genomic_DNA"/>
</dbReference>
<gene>
    <name evidence="1" type="ORF">L2764_15920</name>
</gene>
<name>A0ABT0LDY7_9GAMM</name>
<reference evidence="1 2" key="1">
    <citation type="submission" date="2022-01" db="EMBL/GenBank/DDBJ databases">
        <title>Whole genome-based taxonomy of the Shewanellaceae.</title>
        <authorList>
            <person name="Martin-Rodriguez A.J."/>
        </authorList>
    </citation>
    <scope>NUCLEOTIDE SEQUENCE [LARGE SCALE GENOMIC DNA]</scope>
    <source>
        <strain evidence="1 2">DSM 17177</strain>
    </source>
</reference>
<evidence type="ECO:0000313" key="1">
    <source>
        <dbReference type="EMBL" id="MCL1125917.1"/>
    </source>
</evidence>
<comment type="caution">
    <text evidence="1">The sequence shown here is derived from an EMBL/GenBank/DDBJ whole genome shotgun (WGS) entry which is preliminary data.</text>
</comment>
<accession>A0ABT0LDY7</accession>
<proteinExistence type="predicted"/>
<keyword evidence="2" id="KW-1185">Reference proteome</keyword>
<dbReference type="RefSeq" id="WP_248941251.1">
    <property type="nucleotide sequence ID" value="NZ_JAKIKS010000066.1"/>
</dbReference>
<protein>
    <recommendedName>
        <fullName evidence="3">Peptidase M60 domain-containing protein</fullName>
    </recommendedName>
</protein>
<organism evidence="1 2">
    <name type="scientific">Shewanella surugensis</name>
    <dbReference type="NCBI Taxonomy" id="212020"/>
    <lineage>
        <taxon>Bacteria</taxon>
        <taxon>Pseudomonadati</taxon>
        <taxon>Pseudomonadota</taxon>
        <taxon>Gammaproteobacteria</taxon>
        <taxon>Alteromonadales</taxon>
        <taxon>Shewanellaceae</taxon>
        <taxon>Shewanella</taxon>
    </lineage>
</organism>
<evidence type="ECO:0008006" key="3">
    <source>
        <dbReference type="Google" id="ProtNLM"/>
    </source>
</evidence>
<sequence length="280" mass="32149">MTLSGLAFISGLFWVDVVSKQVLVCPVYQLEVCIALIPSDVRLQLPTDPNHLMNTMAQRHAMVIPFNDPDLSGMVLIASEYSPQSQALYLDNEKFEFALSDQAELGLWHEIGHLEAQALADDIFGRALTPFEHEWIADCYVVWRVAHEKQDLTLAWQQYHRRNLDVISNKDSISHWTVPVLWSVLKDFDHTSLRSFKVFSDFLRVYHSTAALPSKTDLFELSNLLQRTFGMGMVQSLPHYLFWRKADLTTYLRPTLEQVMGQQRAGAWIIASSLWPLKNQ</sequence>
<evidence type="ECO:0000313" key="2">
    <source>
        <dbReference type="Proteomes" id="UP001203423"/>
    </source>
</evidence>